<feature type="coiled-coil region" evidence="1">
    <location>
        <begin position="108"/>
        <end position="135"/>
    </location>
</feature>
<evidence type="ECO:0000313" key="2">
    <source>
        <dbReference type="EMBL" id="GFA94804.1"/>
    </source>
</evidence>
<reference evidence="2" key="1">
    <citation type="journal article" date="2019" name="Sci. Rep.">
        <title>Draft genome of Tanacetum cinerariifolium, the natural source of mosquito coil.</title>
        <authorList>
            <person name="Yamashiro T."/>
            <person name="Shiraishi A."/>
            <person name="Satake H."/>
            <person name="Nakayama K."/>
        </authorList>
    </citation>
    <scope>NUCLEOTIDE SEQUENCE</scope>
</reference>
<feature type="non-terminal residue" evidence="2">
    <location>
        <position position="1"/>
    </location>
</feature>
<gene>
    <name evidence="2" type="ORF">Tci_666776</name>
</gene>
<accession>A0A699KHG1</accession>
<comment type="caution">
    <text evidence="2">The sequence shown here is derived from an EMBL/GenBank/DDBJ whole genome shotgun (WGS) entry which is preliminary data.</text>
</comment>
<evidence type="ECO:0000256" key="1">
    <source>
        <dbReference type="SAM" id="Coils"/>
    </source>
</evidence>
<organism evidence="2">
    <name type="scientific">Tanacetum cinerariifolium</name>
    <name type="common">Dalmatian daisy</name>
    <name type="synonym">Chrysanthemum cinerariifolium</name>
    <dbReference type="NCBI Taxonomy" id="118510"/>
    <lineage>
        <taxon>Eukaryota</taxon>
        <taxon>Viridiplantae</taxon>
        <taxon>Streptophyta</taxon>
        <taxon>Embryophyta</taxon>
        <taxon>Tracheophyta</taxon>
        <taxon>Spermatophyta</taxon>
        <taxon>Magnoliopsida</taxon>
        <taxon>eudicotyledons</taxon>
        <taxon>Gunneridae</taxon>
        <taxon>Pentapetalae</taxon>
        <taxon>asterids</taxon>
        <taxon>campanulids</taxon>
        <taxon>Asterales</taxon>
        <taxon>Asteraceae</taxon>
        <taxon>Asteroideae</taxon>
        <taxon>Anthemideae</taxon>
        <taxon>Anthemidinae</taxon>
        <taxon>Tanacetum</taxon>
    </lineage>
</organism>
<dbReference type="EMBL" id="BKCJ010519986">
    <property type="protein sequence ID" value="GFA94804.1"/>
    <property type="molecule type" value="Genomic_DNA"/>
</dbReference>
<proteinExistence type="predicted"/>
<name>A0A699KHG1_TANCI</name>
<sequence length="414" mass="47545">RGHFARECRSPKDIRNKDTQIRYVPVETSTSNALVLQCDGVGSYDWSFQANKEPTNYALMAFTSLSSTSSSGLESVEARLVVYQHNENVFEEDIKLLKLDIILRDNALVELRKKFEKAKKERDELKHTLEKFQTSSKNLSKLLASQIIDKTSLGYDNQMFPSIVFDCYELNIFESDVSVPTSLVHDRYKSCEGYHAVPPPYIGTFMPPKPDLVFHDASTVSETIPTVFNVEPSNTKPTKEMSQLNMPFAPIIEYWVSDSEDESEGEPIPTQKEPSFVQIYEHLRTPRTSVKPVEHPKQAKNIRKDILMSRGYKHSWNRKACFVCKSVNHLIKDCDFYEKRMVQKPVWNHAVRKSMEDMLHLVEIQKVLPDENHVLLRVPRENNMYNVDLKNIVPSGDLTCLFLKATLDGSNHLA</sequence>
<dbReference type="AlphaFoldDB" id="A0A699KHG1"/>
<keyword evidence="1" id="KW-0175">Coiled coil</keyword>
<protein>
    <submittedName>
        <fullName evidence="2">Uncharacterized protein</fullName>
    </submittedName>
</protein>